<comment type="subcellular location">
    <subcellularLocation>
        <location evidence="6">Cytoplasm</location>
    </subcellularLocation>
</comment>
<keyword evidence="5 6" id="KW-0676">Redox-active center</keyword>
<dbReference type="PANTHER" id="PTHR30111">
    <property type="entry name" value="33 KDA CHAPERONIN"/>
    <property type="match status" value="1"/>
</dbReference>
<dbReference type="InterPro" id="IPR000397">
    <property type="entry name" value="Heat_shock_Hsp33"/>
</dbReference>
<dbReference type="GO" id="GO:0044183">
    <property type="term" value="F:protein folding chaperone"/>
    <property type="evidence" value="ECO:0007669"/>
    <property type="project" value="TreeGrafter"/>
</dbReference>
<comment type="PTM">
    <text evidence="6">Under oxidizing conditions two disulfide bonds are formed involving the reactive cysteines. Under reducing conditions zinc is bound to the reactive cysteines and the protein is inactive.</text>
</comment>
<evidence type="ECO:0000256" key="3">
    <source>
        <dbReference type="ARBA" id="ARBA00023157"/>
    </source>
</evidence>
<dbReference type="NCBIfam" id="NF001033">
    <property type="entry name" value="PRK00114.1"/>
    <property type="match status" value="1"/>
</dbReference>
<comment type="similarity">
    <text evidence="6">Belongs to the HSP33 family.</text>
</comment>
<keyword evidence="2 6" id="KW-0862">Zinc</keyword>
<reference evidence="7 8" key="1">
    <citation type="submission" date="2016-10" db="EMBL/GenBank/DDBJ databases">
        <authorList>
            <person name="de Groot N.N."/>
        </authorList>
    </citation>
    <scope>NUCLEOTIDE SEQUENCE [LARGE SCALE GENOMIC DNA]</scope>
    <source>
        <strain evidence="7 8">YAD2003</strain>
    </source>
</reference>
<keyword evidence="4 6" id="KW-0143">Chaperone</keyword>
<evidence type="ECO:0000256" key="2">
    <source>
        <dbReference type="ARBA" id="ARBA00022833"/>
    </source>
</evidence>
<evidence type="ECO:0000313" key="8">
    <source>
        <dbReference type="Proteomes" id="UP000183190"/>
    </source>
</evidence>
<gene>
    <name evidence="6" type="primary">hslO</name>
    <name evidence="7" type="ORF">SAMN02910265_02209</name>
</gene>
<dbReference type="Proteomes" id="UP000183190">
    <property type="component" value="Unassembled WGS sequence"/>
</dbReference>
<proteinExistence type="inferred from homology"/>
<dbReference type="GO" id="GO:0042026">
    <property type="term" value="P:protein refolding"/>
    <property type="evidence" value="ECO:0007669"/>
    <property type="project" value="TreeGrafter"/>
</dbReference>
<name>A0A1H6K959_RUMFL</name>
<dbReference type="GO" id="GO:0005737">
    <property type="term" value="C:cytoplasm"/>
    <property type="evidence" value="ECO:0007669"/>
    <property type="project" value="UniProtKB-SubCell"/>
</dbReference>
<dbReference type="RefSeq" id="WP_074717338.1">
    <property type="nucleotide sequence ID" value="NZ_FNWV01000007.1"/>
</dbReference>
<dbReference type="SUPFAM" id="SSF118352">
    <property type="entry name" value="HSP33 redox switch-like"/>
    <property type="match status" value="1"/>
</dbReference>
<accession>A0A1H6K959</accession>
<dbReference type="SUPFAM" id="SSF64397">
    <property type="entry name" value="Hsp33 domain"/>
    <property type="match status" value="1"/>
</dbReference>
<feature type="disulfide bond" description="Redox-active" evidence="6">
    <location>
        <begin position="270"/>
        <end position="273"/>
    </location>
</feature>
<comment type="function">
    <text evidence="6">Redox regulated molecular chaperone. Protects both thermally unfolding and oxidatively damaged proteins from irreversible aggregation. Plays an important role in the bacterial defense system toward oxidative stress.</text>
</comment>
<keyword evidence="3 6" id="KW-1015">Disulfide bond</keyword>
<dbReference type="GO" id="GO:0051082">
    <property type="term" value="F:unfolded protein binding"/>
    <property type="evidence" value="ECO:0007669"/>
    <property type="project" value="UniProtKB-UniRule"/>
</dbReference>
<dbReference type="InterPro" id="IPR016154">
    <property type="entry name" value="Heat_shock_Hsp33_C"/>
</dbReference>
<evidence type="ECO:0000256" key="6">
    <source>
        <dbReference type="HAMAP-Rule" id="MF_00117"/>
    </source>
</evidence>
<dbReference type="EMBL" id="FNWV01000007">
    <property type="protein sequence ID" value="SEH69866.1"/>
    <property type="molecule type" value="Genomic_DNA"/>
</dbReference>
<dbReference type="PIRSF" id="PIRSF005261">
    <property type="entry name" value="Heat_shock_Hsp33"/>
    <property type="match status" value="1"/>
</dbReference>
<dbReference type="Pfam" id="PF01430">
    <property type="entry name" value="HSP33"/>
    <property type="match status" value="1"/>
</dbReference>
<protein>
    <recommendedName>
        <fullName evidence="6">33 kDa chaperonin</fullName>
    </recommendedName>
    <alternativeName>
        <fullName evidence="6">Heat shock protein 33 homolog</fullName>
        <shortName evidence="6">HSP33</shortName>
    </alternativeName>
</protein>
<feature type="disulfide bond" description="Redox-active" evidence="6">
    <location>
        <begin position="237"/>
        <end position="239"/>
    </location>
</feature>
<dbReference type="PANTHER" id="PTHR30111:SF1">
    <property type="entry name" value="33 KDA CHAPERONIN"/>
    <property type="match status" value="1"/>
</dbReference>
<sequence>MGNLYRAISADGSAFAEVLDAKDIVSEIERIHKTSAVITAGLGRLTIAASLMGYMLKGDNDSVTLRVDGGGPSGQLVAVADSRGNVKSCVNNPVVELPLNAQGKLDVGGAVGRDGTLSVVKDMGLKEPYVGVIPLVSGEIAEDIASYYATSEQIPTVCSLGVLVNPDLTVKAAGGFLVQLLPFADEKCIDTIEKNVAKMRPISQMLDEGATPEEIANMLLDGLEPNVLDTAHPEYKCDCSRERTEKVLISIGKDELKSIADEGKDTSVSCHFCGKEYIFTPDEIRGLIGE</sequence>
<dbReference type="Gene3D" id="3.55.30.10">
    <property type="entry name" value="Hsp33 domain"/>
    <property type="match status" value="1"/>
</dbReference>
<evidence type="ECO:0000256" key="1">
    <source>
        <dbReference type="ARBA" id="ARBA00022490"/>
    </source>
</evidence>
<dbReference type="CDD" id="cd00498">
    <property type="entry name" value="Hsp33"/>
    <property type="match status" value="1"/>
</dbReference>
<keyword evidence="1 6" id="KW-0963">Cytoplasm</keyword>
<evidence type="ECO:0000256" key="4">
    <source>
        <dbReference type="ARBA" id="ARBA00023186"/>
    </source>
</evidence>
<evidence type="ECO:0000256" key="5">
    <source>
        <dbReference type="ARBA" id="ARBA00023284"/>
    </source>
</evidence>
<dbReference type="AlphaFoldDB" id="A0A1H6K959"/>
<evidence type="ECO:0000313" key="7">
    <source>
        <dbReference type="EMBL" id="SEH69866.1"/>
    </source>
</evidence>
<dbReference type="OrthoDB" id="9776534at2"/>
<dbReference type="HAMAP" id="MF_00117">
    <property type="entry name" value="HslO"/>
    <property type="match status" value="1"/>
</dbReference>
<organism evidence="7 8">
    <name type="scientific">Ruminococcus flavefaciens</name>
    <dbReference type="NCBI Taxonomy" id="1265"/>
    <lineage>
        <taxon>Bacteria</taxon>
        <taxon>Bacillati</taxon>
        <taxon>Bacillota</taxon>
        <taxon>Clostridia</taxon>
        <taxon>Eubacteriales</taxon>
        <taxon>Oscillospiraceae</taxon>
        <taxon>Ruminococcus</taxon>
    </lineage>
</organism>
<dbReference type="InterPro" id="IPR016153">
    <property type="entry name" value="Heat_shock_Hsp33_N"/>
</dbReference>
<dbReference type="Gene3D" id="3.90.1280.10">
    <property type="entry name" value="HSP33 redox switch-like"/>
    <property type="match status" value="1"/>
</dbReference>